<dbReference type="EnsemblMetazoa" id="HelroT162949">
    <property type="protein sequence ID" value="HelroP162949"/>
    <property type="gene ID" value="HelroG162949"/>
</dbReference>
<dbReference type="OrthoDB" id="7418725at2759"/>
<protein>
    <submittedName>
        <fullName evidence="1 2">Uncharacterized protein</fullName>
    </submittedName>
</protein>
<dbReference type="PANTHER" id="PTHR37445:SF3">
    <property type="entry name" value="ZINC FINGER PHD-TYPE DOMAIN-CONTAINING PROTEIN"/>
    <property type="match status" value="1"/>
</dbReference>
<dbReference type="PANTHER" id="PTHR37445">
    <property type="entry name" value="PROTEIN CBG24663"/>
    <property type="match status" value="1"/>
</dbReference>
<evidence type="ECO:0000313" key="3">
    <source>
        <dbReference type="Proteomes" id="UP000015101"/>
    </source>
</evidence>
<name>T1ETE7_HELRO</name>
<proteinExistence type="predicted"/>
<dbReference type="Proteomes" id="UP000015101">
    <property type="component" value="Unassembled WGS sequence"/>
</dbReference>
<dbReference type="KEGG" id="hro:HELRODRAFT_162949"/>
<dbReference type="EMBL" id="AMQM01001234">
    <property type="status" value="NOT_ANNOTATED_CDS"/>
    <property type="molecule type" value="Genomic_DNA"/>
</dbReference>
<keyword evidence="3" id="KW-1185">Reference proteome</keyword>
<dbReference type="GeneID" id="20199847"/>
<dbReference type="AlphaFoldDB" id="T1ETE7"/>
<reference evidence="1 3" key="2">
    <citation type="journal article" date="2013" name="Nature">
        <title>Insights into bilaterian evolution from three spiralian genomes.</title>
        <authorList>
            <person name="Simakov O."/>
            <person name="Marletaz F."/>
            <person name="Cho S.J."/>
            <person name="Edsinger-Gonzales E."/>
            <person name="Havlak P."/>
            <person name="Hellsten U."/>
            <person name="Kuo D.H."/>
            <person name="Larsson T."/>
            <person name="Lv J."/>
            <person name="Arendt D."/>
            <person name="Savage R."/>
            <person name="Osoegawa K."/>
            <person name="de Jong P."/>
            <person name="Grimwood J."/>
            <person name="Chapman J.A."/>
            <person name="Shapiro H."/>
            <person name="Aerts A."/>
            <person name="Otillar R.P."/>
            <person name="Terry A.Y."/>
            <person name="Boore J.L."/>
            <person name="Grigoriev I.V."/>
            <person name="Lindberg D.R."/>
            <person name="Seaver E.C."/>
            <person name="Weisblat D.A."/>
            <person name="Putnam N.H."/>
            <person name="Rokhsar D.S."/>
        </authorList>
    </citation>
    <scope>NUCLEOTIDE SEQUENCE</scope>
</reference>
<dbReference type="InParanoid" id="T1ETE7"/>
<dbReference type="CTD" id="20199847"/>
<sequence>MRKNNLILYNLSESEGILKVNVDNLLKEIAGTDMEPDVIEVSRLGRKSDESKSRPTLVQLVGQTSKNLILANCYKLKNYKVYYKVIINHDLSKKDREINKKMLEDKKKEIGLREDNVGWTFRLKGKPGDFHVLAFKKQNL</sequence>
<accession>T1ETE7</accession>
<reference evidence="3" key="1">
    <citation type="submission" date="2012-12" db="EMBL/GenBank/DDBJ databases">
        <authorList>
            <person name="Hellsten U."/>
            <person name="Grimwood J."/>
            <person name="Chapman J.A."/>
            <person name="Shapiro H."/>
            <person name="Aerts A."/>
            <person name="Otillar R.P."/>
            <person name="Terry A.Y."/>
            <person name="Boore J.L."/>
            <person name="Simakov O."/>
            <person name="Marletaz F."/>
            <person name="Cho S.-J."/>
            <person name="Edsinger-Gonzales E."/>
            <person name="Havlak P."/>
            <person name="Kuo D.-H."/>
            <person name="Larsson T."/>
            <person name="Lv J."/>
            <person name="Arendt D."/>
            <person name="Savage R."/>
            <person name="Osoegawa K."/>
            <person name="de Jong P."/>
            <person name="Lindberg D.R."/>
            <person name="Seaver E.C."/>
            <person name="Weisblat D.A."/>
            <person name="Putnam N.H."/>
            <person name="Grigoriev I.V."/>
            <person name="Rokhsar D.S."/>
        </authorList>
    </citation>
    <scope>NUCLEOTIDE SEQUENCE</scope>
</reference>
<dbReference type="EMBL" id="KB097143">
    <property type="protein sequence ID" value="ESN99402.1"/>
    <property type="molecule type" value="Genomic_DNA"/>
</dbReference>
<reference evidence="2" key="3">
    <citation type="submission" date="2015-06" db="UniProtKB">
        <authorList>
            <consortium name="EnsemblMetazoa"/>
        </authorList>
    </citation>
    <scope>IDENTIFICATION</scope>
</reference>
<dbReference type="HOGENOM" id="CLU_1837263_0_0_1"/>
<organism evidence="2 3">
    <name type="scientific">Helobdella robusta</name>
    <name type="common">Californian leech</name>
    <dbReference type="NCBI Taxonomy" id="6412"/>
    <lineage>
        <taxon>Eukaryota</taxon>
        <taxon>Metazoa</taxon>
        <taxon>Spiralia</taxon>
        <taxon>Lophotrochozoa</taxon>
        <taxon>Annelida</taxon>
        <taxon>Clitellata</taxon>
        <taxon>Hirudinea</taxon>
        <taxon>Rhynchobdellida</taxon>
        <taxon>Glossiphoniidae</taxon>
        <taxon>Helobdella</taxon>
    </lineage>
</organism>
<dbReference type="RefSeq" id="XP_009023244.1">
    <property type="nucleotide sequence ID" value="XM_009024996.1"/>
</dbReference>
<evidence type="ECO:0000313" key="2">
    <source>
        <dbReference type="EnsemblMetazoa" id="HelroP162949"/>
    </source>
</evidence>
<gene>
    <name evidence="2" type="primary">20199847</name>
    <name evidence="1" type="ORF">HELRODRAFT_162949</name>
</gene>
<evidence type="ECO:0000313" key="1">
    <source>
        <dbReference type="EMBL" id="ESN99402.1"/>
    </source>
</evidence>